<gene>
    <name evidence="2" type="ORF">LSTR_LSTR006456</name>
</gene>
<reference evidence="2 3" key="1">
    <citation type="journal article" date="2017" name="Gigascience">
        <title>Genome sequence of the small brown planthopper, Laodelphax striatellus.</title>
        <authorList>
            <person name="Zhu J."/>
            <person name="Jiang F."/>
            <person name="Wang X."/>
            <person name="Yang P."/>
            <person name="Bao Y."/>
            <person name="Zhao W."/>
            <person name="Wang W."/>
            <person name="Lu H."/>
            <person name="Wang Q."/>
            <person name="Cui N."/>
            <person name="Li J."/>
            <person name="Chen X."/>
            <person name="Luo L."/>
            <person name="Yu J."/>
            <person name="Kang L."/>
            <person name="Cui F."/>
        </authorList>
    </citation>
    <scope>NUCLEOTIDE SEQUENCE [LARGE SCALE GENOMIC DNA]</scope>
    <source>
        <strain evidence="2">Lst14</strain>
    </source>
</reference>
<evidence type="ECO:0000256" key="1">
    <source>
        <dbReference type="SAM" id="MobiDB-lite"/>
    </source>
</evidence>
<evidence type="ECO:0000313" key="2">
    <source>
        <dbReference type="EMBL" id="RZF38057.1"/>
    </source>
</evidence>
<dbReference type="EMBL" id="QKKF02022824">
    <property type="protein sequence ID" value="RZF38057.1"/>
    <property type="molecule type" value="Genomic_DNA"/>
</dbReference>
<feature type="compositionally biased region" description="Polar residues" evidence="1">
    <location>
        <begin position="43"/>
        <end position="52"/>
    </location>
</feature>
<dbReference type="InParanoid" id="A0A482WWT7"/>
<keyword evidence="3" id="KW-1185">Reference proteome</keyword>
<evidence type="ECO:0000313" key="3">
    <source>
        <dbReference type="Proteomes" id="UP000291343"/>
    </source>
</evidence>
<accession>A0A482WWT7</accession>
<protein>
    <submittedName>
        <fullName evidence="2">Uncharacterized protein</fullName>
    </submittedName>
</protein>
<sequence length="99" mass="11329">MSRSPLSENTIQQLVENDEFIRDAELNYLSSSSSDSEEDNTPNHDYSSTSNIDDSDLDPTFDPDRPDSDVQRGFLKRPPHYATDGFWYCQFGQANTVWT</sequence>
<proteinExistence type="predicted"/>
<comment type="caution">
    <text evidence="2">The sequence shown here is derived from an EMBL/GenBank/DDBJ whole genome shotgun (WGS) entry which is preliminary data.</text>
</comment>
<organism evidence="2 3">
    <name type="scientific">Laodelphax striatellus</name>
    <name type="common">Small brown planthopper</name>
    <name type="synonym">Delphax striatella</name>
    <dbReference type="NCBI Taxonomy" id="195883"/>
    <lineage>
        <taxon>Eukaryota</taxon>
        <taxon>Metazoa</taxon>
        <taxon>Ecdysozoa</taxon>
        <taxon>Arthropoda</taxon>
        <taxon>Hexapoda</taxon>
        <taxon>Insecta</taxon>
        <taxon>Pterygota</taxon>
        <taxon>Neoptera</taxon>
        <taxon>Paraneoptera</taxon>
        <taxon>Hemiptera</taxon>
        <taxon>Auchenorrhyncha</taxon>
        <taxon>Fulgoroidea</taxon>
        <taxon>Delphacidae</taxon>
        <taxon>Criomorphinae</taxon>
        <taxon>Laodelphax</taxon>
    </lineage>
</organism>
<name>A0A482WWT7_LAOST</name>
<dbReference type="Proteomes" id="UP000291343">
    <property type="component" value="Unassembled WGS sequence"/>
</dbReference>
<dbReference type="AlphaFoldDB" id="A0A482WWT7"/>
<feature type="region of interest" description="Disordered" evidence="1">
    <location>
        <begin position="26"/>
        <end position="78"/>
    </location>
</feature>